<comment type="caution">
    <text evidence="1">The sequence shown here is derived from an EMBL/GenBank/DDBJ whole genome shotgun (WGS) entry which is preliminary data.</text>
</comment>
<gene>
    <name evidence="1" type="ORF">LCGC14_2430020</name>
</gene>
<dbReference type="AlphaFoldDB" id="A0A0F9BM94"/>
<protein>
    <recommendedName>
        <fullName evidence="2">Capsule polysaccharide biosynthesis protein</fullName>
    </recommendedName>
</protein>
<accession>A0A0F9BM94</accession>
<proteinExistence type="predicted"/>
<name>A0A0F9BM94_9ZZZZ</name>
<feature type="non-terminal residue" evidence="1">
    <location>
        <position position="1"/>
    </location>
</feature>
<evidence type="ECO:0008006" key="2">
    <source>
        <dbReference type="Google" id="ProtNLM"/>
    </source>
</evidence>
<dbReference type="InterPro" id="IPR043148">
    <property type="entry name" value="TagF_C"/>
</dbReference>
<dbReference type="EMBL" id="LAZR01037144">
    <property type="protein sequence ID" value="KKL22974.1"/>
    <property type="molecule type" value="Genomic_DNA"/>
</dbReference>
<dbReference type="Gene3D" id="3.40.50.12580">
    <property type="match status" value="1"/>
</dbReference>
<dbReference type="Pfam" id="PF05159">
    <property type="entry name" value="Capsule_synth"/>
    <property type="match status" value="1"/>
</dbReference>
<evidence type="ECO:0000313" key="1">
    <source>
        <dbReference type="EMBL" id="KKL22974.1"/>
    </source>
</evidence>
<sequence>FISNYLILKELKPDMVFMYNDCWIINTSLSIACEKLDIPHYYTEQSNVLDYSHFDSNAIWYDGDINKKELPEWNIEKERKLNERLNGYLEKYELGVASMIGEEEKISKMSHNRKFIFVPLQIMDDSKNIKYSPLIDNMIQLVNLVIDHTPKGYDIIFKRHPWEKYKKDAIYYRCLKEIIKIAKKHDHVKICRYESSQSLLKQCSAFVTVNSTMAQENLYQARAPMVLLGDDFVRGWGFSYDVNNIEEFPIKLREALDKGVTPEMEKKMKQFLYLYFFEYIVKGTYRIEYPILDKSGKVSEQVIKPQIYEHIAEKMQIELMEIKKRKENGFKRMLPPIKKFKCMIDRSKIPNYQGVVLDAEFKGYHPKTHV</sequence>
<reference evidence="1" key="1">
    <citation type="journal article" date="2015" name="Nature">
        <title>Complex archaea that bridge the gap between prokaryotes and eukaryotes.</title>
        <authorList>
            <person name="Spang A."/>
            <person name="Saw J.H."/>
            <person name="Jorgensen S.L."/>
            <person name="Zaremba-Niedzwiedzka K."/>
            <person name="Martijn J."/>
            <person name="Lind A.E."/>
            <person name="van Eijk R."/>
            <person name="Schleper C."/>
            <person name="Guy L."/>
            <person name="Ettema T.J."/>
        </authorList>
    </citation>
    <scope>NUCLEOTIDE SEQUENCE</scope>
</reference>
<dbReference type="InterPro" id="IPR007833">
    <property type="entry name" value="Capsule_polysaccharide_synth"/>
</dbReference>
<dbReference type="GO" id="GO:0015774">
    <property type="term" value="P:polysaccharide transport"/>
    <property type="evidence" value="ECO:0007669"/>
    <property type="project" value="InterPro"/>
</dbReference>
<dbReference type="SUPFAM" id="SSF53756">
    <property type="entry name" value="UDP-Glycosyltransferase/glycogen phosphorylase"/>
    <property type="match status" value="1"/>
</dbReference>
<organism evidence="1">
    <name type="scientific">marine sediment metagenome</name>
    <dbReference type="NCBI Taxonomy" id="412755"/>
    <lineage>
        <taxon>unclassified sequences</taxon>
        <taxon>metagenomes</taxon>
        <taxon>ecological metagenomes</taxon>
    </lineage>
</organism>
<dbReference type="GO" id="GO:0000271">
    <property type="term" value="P:polysaccharide biosynthetic process"/>
    <property type="evidence" value="ECO:0007669"/>
    <property type="project" value="InterPro"/>
</dbReference>